<dbReference type="InterPro" id="IPR055348">
    <property type="entry name" value="DctQ"/>
</dbReference>
<feature type="transmembrane region" description="Helical" evidence="9">
    <location>
        <begin position="50"/>
        <end position="69"/>
    </location>
</feature>
<feature type="transmembrane region" description="Helical" evidence="9">
    <location>
        <begin position="15"/>
        <end position="35"/>
    </location>
</feature>
<keyword evidence="12" id="KW-1185">Reference proteome</keyword>
<dbReference type="RefSeq" id="WP_210200908.1">
    <property type="nucleotide sequence ID" value="NZ_OBEL01000004.1"/>
</dbReference>
<evidence type="ECO:0000259" key="10">
    <source>
        <dbReference type="Pfam" id="PF04290"/>
    </source>
</evidence>
<dbReference type="InterPro" id="IPR007387">
    <property type="entry name" value="TRAP_DctQ"/>
</dbReference>
<gene>
    <name evidence="11" type="ORF">SAMN06265368_3309</name>
</gene>
<dbReference type="AlphaFoldDB" id="A0A285PJA1"/>
<evidence type="ECO:0000313" key="11">
    <source>
        <dbReference type="EMBL" id="SNZ20206.1"/>
    </source>
</evidence>
<keyword evidence="7 9" id="KW-0472">Membrane</keyword>
<reference evidence="11 12" key="1">
    <citation type="submission" date="2017-09" db="EMBL/GenBank/DDBJ databases">
        <authorList>
            <person name="Ehlers B."/>
            <person name="Leendertz F.H."/>
        </authorList>
    </citation>
    <scope>NUCLEOTIDE SEQUENCE [LARGE SCALE GENOMIC DNA]</scope>
    <source>
        <strain evidence="11 12">DSM 18289</strain>
    </source>
</reference>
<evidence type="ECO:0000256" key="9">
    <source>
        <dbReference type="RuleBase" id="RU369079"/>
    </source>
</evidence>
<evidence type="ECO:0000313" key="12">
    <source>
        <dbReference type="Proteomes" id="UP000219439"/>
    </source>
</evidence>
<evidence type="ECO:0000256" key="5">
    <source>
        <dbReference type="ARBA" id="ARBA00022692"/>
    </source>
</evidence>
<accession>A0A285PJA1</accession>
<feature type="domain" description="Tripartite ATP-independent periplasmic transporters DctQ component" evidence="10">
    <location>
        <begin position="31"/>
        <end position="155"/>
    </location>
</feature>
<keyword evidence="3" id="KW-1003">Cell membrane</keyword>
<evidence type="ECO:0000256" key="3">
    <source>
        <dbReference type="ARBA" id="ARBA00022475"/>
    </source>
</evidence>
<feature type="transmembrane region" description="Helical" evidence="9">
    <location>
        <begin position="90"/>
        <end position="111"/>
    </location>
</feature>
<dbReference type="PANTHER" id="PTHR35011:SF2">
    <property type="entry name" value="2,3-DIKETO-L-GULONATE TRAP TRANSPORTER SMALL PERMEASE PROTEIN YIAM"/>
    <property type="match status" value="1"/>
</dbReference>
<dbReference type="PANTHER" id="PTHR35011">
    <property type="entry name" value="2,3-DIKETO-L-GULONATE TRAP TRANSPORTER SMALL PERMEASE PROTEIN YIAM"/>
    <property type="match status" value="1"/>
</dbReference>
<comment type="subunit">
    <text evidence="9">The complex comprises the extracytoplasmic solute receptor protein and the two transmembrane proteins.</text>
</comment>
<evidence type="ECO:0000256" key="2">
    <source>
        <dbReference type="ARBA" id="ARBA00022448"/>
    </source>
</evidence>
<protein>
    <recommendedName>
        <fullName evidence="9">TRAP transporter small permease protein</fullName>
    </recommendedName>
</protein>
<dbReference type="GO" id="GO:0022857">
    <property type="term" value="F:transmembrane transporter activity"/>
    <property type="evidence" value="ECO:0007669"/>
    <property type="project" value="UniProtKB-UniRule"/>
</dbReference>
<comment type="subcellular location">
    <subcellularLocation>
        <location evidence="1 9">Cell inner membrane</location>
        <topology evidence="1 9">Multi-pass membrane protein</topology>
    </subcellularLocation>
</comment>
<name>A0A285PJA1_9HYPH</name>
<organism evidence="11 12">
    <name type="scientific">Cohaesibacter gelatinilyticus</name>
    <dbReference type="NCBI Taxonomy" id="372072"/>
    <lineage>
        <taxon>Bacteria</taxon>
        <taxon>Pseudomonadati</taxon>
        <taxon>Pseudomonadota</taxon>
        <taxon>Alphaproteobacteria</taxon>
        <taxon>Hyphomicrobiales</taxon>
        <taxon>Cohaesibacteraceae</taxon>
    </lineage>
</organism>
<dbReference type="GO" id="GO:0005886">
    <property type="term" value="C:plasma membrane"/>
    <property type="evidence" value="ECO:0007669"/>
    <property type="project" value="UniProtKB-SubCell"/>
</dbReference>
<proteinExistence type="inferred from homology"/>
<evidence type="ECO:0000256" key="6">
    <source>
        <dbReference type="ARBA" id="ARBA00022989"/>
    </source>
</evidence>
<evidence type="ECO:0000256" key="7">
    <source>
        <dbReference type="ARBA" id="ARBA00023136"/>
    </source>
</evidence>
<sequence length="177" mass="19940">MKDWTGHLSRRTNQAVEAIVAILMAALVLDVWLGVVDRYFFHWQLPWPEVLARYLMIWAAMLAVSCGIAHREHIGLTTFVFMMPLKLRRLVLIIMDLLALALFAYLFWFGLGFAQSGANRFAMIFGASLRPFYAAIPVAAALACFQLMLVLIRDLGEQLELDPDQDDPQAQTTGPAQ</sequence>
<dbReference type="EMBL" id="OBEL01000004">
    <property type="protein sequence ID" value="SNZ20206.1"/>
    <property type="molecule type" value="Genomic_DNA"/>
</dbReference>
<dbReference type="GO" id="GO:0015740">
    <property type="term" value="P:C4-dicarboxylate transport"/>
    <property type="evidence" value="ECO:0007669"/>
    <property type="project" value="TreeGrafter"/>
</dbReference>
<evidence type="ECO:0000256" key="8">
    <source>
        <dbReference type="ARBA" id="ARBA00038436"/>
    </source>
</evidence>
<evidence type="ECO:0000256" key="4">
    <source>
        <dbReference type="ARBA" id="ARBA00022519"/>
    </source>
</evidence>
<dbReference type="Pfam" id="PF04290">
    <property type="entry name" value="DctQ"/>
    <property type="match status" value="1"/>
</dbReference>
<feature type="transmembrane region" description="Helical" evidence="9">
    <location>
        <begin position="131"/>
        <end position="152"/>
    </location>
</feature>
<comment type="similarity">
    <text evidence="8 9">Belongs to the TRAP transporter small permease family.</text>
</comment>
<keyword evidence="4 9" id="KW-0997">Cell inner membrane</keyword>
<keyword evidence="5 9" id="KW-0812">Transmembrane</keyword>
<keyword evidence="2 9" id="KW-0813">Transport</keyword>
<dbReference type="Proteomes" id="UP000219439">
    <property type="component" value="Unassembled WGS sequence"/>
</dbReference>
<keyword evidence="6 9" id="KW-1133">Transmembrane helix</keyword>
<comment type="function">
    <text evidence="9">Part of the tripartite ATP-independent periplasmic (TRAP) transport system.</text>
</comment>
<evidence type="ECO:0000256" key="1">
    <source>
        <dbReference type="ARBA" id="ARBA00004429"/>
    </source>
</evidence>